<protein>
    <submittedName>
        <fullName evidence="4">TIGR02679 family protein</fullName>
    </submittedName>
</protein>
<reference evidence="4 5" key="1">
    <citation type="submission" date="2020-10" db="EMBL/GenBank/DDBJ databases">
        <title>Connecting structure to function with the recovery of over 1000 high-quality activated sludge metagenome-assembled genomes encoding full-length rRNA genes using long-read sequencing.</title>
        <authorList>
            <person name="Singleton C.M."/>
            <person name="Petriglieri F."/>
            <person name="Kristensen J.M."/>
            <person name="Kirkegaard R.H."/>
            <person name="Michaelsen T.Y."/>
            <person name="Andersen M.H."/>
            <person name="Karst S.M."/>
            <person name="Dueholm M.S."/>
            <person name="Nielsen P.H."/>
            <person name="Albertsen M."/>
        </authorList>
    </citation>
    <scope>NUCLEOTIDE SEQUENCE [LARGE SCALE GENOMIC DNA]</scope>
    <source>
        <strain evidence="4">Lyne_18-Q3-R50-59_MAXAC.006</strain>
    </source>
</reference>
<sequence>MSDERRESARSKLRGTDYWPLWAKALRRLERNGLSLEGTPLRLDGLEPDQRRAIAGLLGTSAAGDKPLSVRLETLDGRLRRGAAEVGLVEWLELLDGPIRNRPAERASAQSEREESWSSTEAHPALGDRVDLQAWVTDVRRSGAATRMAGSVSAGAELARRVLDVMAALPAHNVTLAQLAAQLTGDAHALDRDQALGRLSDAAIRVIDEANDLPDAGDDNGPNGDVPAAYGWRRRWARQGVICDELSVSALALNLPASGEGLTSGVVFNHRRCGEPVRLTLRQLGDAKLEVPPGTLVRICENPSVLAHAATTLEGEAAPLVCVEGQPNSAVLALLNLLAADGAEFAYHGDFDWGGLRIATTVIERYGAEPWRFGVADYLAAAPAGTLLLDPPSAGATAPWAPGLVEAMTAHNVAIHEEQVLDDLLADLAEGERQN</sequence>
<dbReference type="AlphaFoldDB" id="A0A936NE30"/>
<evidence type="ECO:0000259" key="3">
    <source>
        <dbReference type="Pfam" id="PF11796"/>
    </source>
</evidence>
<evidence type="ECO:0000256" key="1">
    <source>
        <dbReference type="SAM" id="MobiDB-lite"/>
    </source>
</evidence>
<dbReference type="InterPro" id="IPR024465">
    <property type="entry name" value="DUF2399"/>
</dbReference>
<dbReference type="Pfam" id="PF11796">
    <property type="entry name" value="DUF3323"/>
    <property type="match status" value="1"/>
</dbReference>
<evidence type="ECO:0000259" key="2">
    <source>
        <dbReference type="Pfam" id="PF09664"/>
    </source>
</evidence>
<dbReference type="NCBIfam" id="TIGR02679">
    <property type="entry name" value="TIGR02679 family protein"/>
    <property type="match status" value="1"/>
</dbReference>
<evidence type="ECO:0000313" key="5">
    <source>
        <dbReference type="Proteomes" id="UP000727993"/>
    </source>
</evidence>
<feature type="domain" description="DUF2399" evidence="2">
    <location>
        <begin position="278"/>
        <end position="428"/>
    </location>
</feature>
<dbReference type="EMBL" id="JADJZA010000007">
    <property type="protein sequence ID" value="MBK9297683.1"/>
    <property type="molecule type" value="Genomic_DNA"/>
</dbReference>
<dbReference type="InterPro" id="IPR013495">
    <property type="entry name" value="CHP02679"/>
</dbReference>
<proteinExistence type="predicted"/>
<feature type="region of interest" description="Disordered" evidence="1">
    <location>
        <begin position="103"/>
        <end position="124"/>
    </location>
</feature>
<comment type="caution">
    <text evidence="4">The sequence shown here is derived from an EMBL/GenBank/DDBJ whole genome shotgun (WGS) entry which is preliminary data.</text>
</comment>
<feature type="domain" description="Conserved hypothetical protein CHP02679 N terminus" evidence="3">
    <location>
        <begin position="40"/>
        <end position="257"/>
    </location>
</feature>
<organism evidence="4 5">
    <name type="scientific">Candidatus Neomicrothrix subdominans</name>
    <dbReference type="NCBI Taxonomy" id="2954438"/>
    <lineage>
        <taxon>Bacteria</taxon>
        <taxon>Bacillati</taxon>
        <taxon>Actinomycetota</taxon>
        <taxon>Acidimicrobiia</taxon>
        <taxon>Acidimicrobiales</taxon>
        <taxon>Microthrixaceae</taxon>
        <taxon>Candidatus Neomicrothrix</taxon>
    </lineage>
</organism>
<name>A0A936NE30_9ACTN</name>
<accession>A0A936NE30</accession>
<evidence type="ECO:0000313" key="4">
    <source>
        <dbReference type="EMBL" id="MBK9297683.1"/>
    </source>
</evidence>
<dbReference type="Pfam" id="PF09664">
    <property type="entry name" value="DUF2399"/>
    <property type="match status" value="1"/>
</dbReference>
<gene>
    <name evidence="4" type="ORF">IPN02_12805</name>
</gene>
<dbReference type="InterPro" id="IPR024466">
    <property type="entry name" value="CHP02679_N"/>
</dbReference>
<dbReference type="Proteomes" id="UP000727993">
    <property type="component" value="Unassembled WGS sequence"/>
</dbReference>